<dbReference type="SUPFAM" id="SSF53474">
    <property type="entry name" value="alpha/beta-Hydrolases"/>
    <property type="match status" value="1"/>
</dbReference>
<dbReference type="Proteomes" id="UP001250662">
    <property type="component" value="Unassembled WGS sequence"/>
</dbReference>
<dbReference type="InterPro" id="IPR000952">
    <property type="entry name" value="AB_hydrolase_4_CS"/>
</dbReference>
<dbReference type="PIRSF" id="PIRSF005211">
    <property type="entry name" value="Ab_hydro_YheT"/>
    <property type="match status" value="1"/>
</dbReference>
<gene>
    <name evidence="5" type="ORF">RM520_01340</name>
</gene>
<reference evidence="5 6" key="1">
    <citation type="submission" date="2023-09" db="EMBL/GenBank/DDBJ databases">
        <authorList>
            <person name="Rey-Velasco X."/>
        </authorList>
    </citation>
    <scope>NUCLEOTIDE SEQUENCE [LARGE SCALE GENOMIC DNA]</scope>
    <source>
        <strain evidence="5 6">P007</strain>
    </source>
</reference>
<keyword evidence="3 5" id="KW-0378">Hydrolase</keyword>
<organism evidence="5 6">
    <name type="scientific">Croceitalea vernalis</name>
    <dbReference type="NCBI Taxonomy" id="3075599"/>
    <lineage>
        <taxon>Bacteria</taxon>
        <taxon>Pseudomonadati</taxon>
        <taxon>Bacteroidota</taxon>
        <taxon>Flavobacteriia</taxon>
        <taxon>Flavobacteriales</taxon>
        <taxon>Flavobacteriaceae</taxon>
        <taxon>Croceitalea</taxon>
    </lineage>
</organism>
<keyword evidence="2" id="KW-0719">Serine esterase</keyword>
<comment type="similarity">
    <text evidence="1">Belongs to the AB hydrolase superfamily. AB hydrolase 4 family.</text>
</comment>
<name>A0ABU3BCP3_9FLAO</name>
<dbReference type="InterPro" id="IPR029058">
    <property type="entry name" value="AB_hydrolase_fold"/>
</dbReference>
<sequence length="322" mass="36468">MPLIPSNYKPPFPFRNGHFSTIYSGVFRKISGLVQKRERIETPDNDFLDLDWSESVLPTKKVVLLFHGLEGDAQRHYIAGSAKKFTQNGFDTCAVNLRSCSGQLNRLYRSYHSGATEDVVCVVEHILKNKSYDEIYLMGFSLGGNLILKYLGEGNHIPNHIKAAVGVSVPCSLKSACDELLNSKNVLYSKRFKKHLIAKLRQKQKLFPDRITTTEISSIHTLKDFDDIYTSQAHGFKDALDYYEKCSCKQFLPQIKIPSLVLNAKNDSFLGDACYPFNEADSNKNLFLEVPDFGGHVGFWGKQNSSYAEQQALDFMKRVTKK</sequence>
<proteinExistence type="inferred from homology"/>
<feature type="domain" description="AB hydrolase-1" evidence="4">
    <location>
        <begin position="62"/>
        <end position="301"/>
    </location>
</feature>
<accession>A0ABU3BCP3</accession>
<evidence type="ECO:0000313" key="6">
    <source>
        <dbReference type="Proteomes" id="UP001250662"/>
    </source>
</evidence>
<keyword evidence="6" id="KW-1185">Reference proteome</keyword>
<dbReference type="GO" id="GO:0016787">
    <property type="term" value="F:hydrolase activity"/>
    <property type="evidence" value="ECO:0007669"/>
    <property type="project" value="UniProtKB-KW"/>
</dbReference>
<dbReference type="InterPro" id="IPR050960">
    <property type="entry name" value="AB_hydrolase_4_sf"/>
</dbReference>
<protein>
    <submittedName>
        <fullName evidence="5">Alpha/beta fold hydrolase</fullName>
    </submittedName>
</protein>
<dbReference type="InterPro" id="IPR000073">
    <property type="entry name" value="AB_hydrolase_1"/>
</dbReference>
<comment type="caution">
    <text evidence="5">The sequence shown here is derived from an EMBL/GenBank/DDBJ whole genome shotgun (WGS) entry which is preliminary data.</text>
</comment>
<evidence type="ECO:0000256" key="3">
    <source>
        <dbReference type="ARBA" id="ARBA00022801"/>
    </source>
</evidence>
<dbReference type="Gene3D" id="3.40.50.1820">
    <property type="entry name" value="alpha/beta hydrolase"/>
    <property type="match status" value="1"/>
</dbReference>
<evidence type="ECO:0000259" key="4">
    <source>
        <dbReference type="Pfam" id="PF00561"/>
    </source>
</evidence>
<dbReference type="Pfam" id="PF00561">
    <property type="entry name" value="Abhydrolase_1"/>
    <property type="match status" value="1"/>
</dbReference>
<dbReference type="EMBL" id="JAVRHU010000001">
    <property type="protein sequence ID" value="MDT0620246.1"/>
    <property type="molecule type" value="Genomic_DNA"/>
</dbReference>
<dbReference type="PANTHER" id="PTHR10794:SF94">
    <property type="entry name" value="ESTERASE YHET-RELATED"/>
    <property type="match status" value="1"/>
</dbReference>
<dbReference type="RefSeq" id="WP_311386707.1">
    <property type="nucleotide sequence ID" value="NZ_JAVRHU010000001.1"/>
</dbReference>
<dbReference type="PANTHER" id="PTHR10794">
    <property type="entry name" value="ABHYDROLASE DOMAIN-CONTAINING PROTEIN"/>
    <property type="match status" value="1"/>
</dbReference>
<evidence type="ECO:0000256" key="2">
    <source>
        <dbReference type="ARBA" id="ARBA00022487"/>
    </source>
</evidence>
<evidence type="ECO:0000256" key="1">
    <source>
        <dbReference type="ARBA" id="ARBA00010884"/>
    </source>
</evidence>
<dbReference type="PROSITE" id="PS01133">
    <property type="entry name" value="UPF0017"/>
    <property type="match status" value="1"/>
</dbReference>
<dbReference type="InterPro" id="IPR012020">
    <property type="entry name" value="ABHD4"/>
</dbReference>
<evidence type="ECO:0000313" key="5">
    <source>
        <dbReference type="EMBL" id="MDT0620246.1"/>
    </source>
</evidence>